<dbReference type="Gene3D" id="3.10.450.100">
    <property type="entry name" value="NTF2-like, domain 1"/>
    <property type="match status" value="1"/>
</dbReference>
<dbReference type="AlphaFoldDB" id="A0A1H6EX91"/>
<reference evidence="3 4" key="1">
    <citation type="submission" date="2016-10" db="EMBL/GenBank/DDBJ databases">
        <authorList>
            <person name="de Groot N.N."/>
        </authorList>
    </citation>
    <scope>NUCLEOTIDE SEQUENCE [LARGE SCALE GENOMIC DNA]</scope>
    <source>
        <strain evidence="3 4">CGMCC 4.7037</strain>
    </source>
</reference>
<evidence type="ECO:0000259" key="1">
    <source>
        <dbReference type="Pfam" id="PF00905"/>
    </source>
</evidence>
<name>A0A1H6EX91_9ACTN</name>
<protein>
    <submittedName>
        <fullName evidence="3">NTF2-like N-terminal transpeptidase domain-containing protein</fullName>
    </submittedName>
</protein>
<evidence type="ECO:0000313" key="3">
    <source>
        <dbReference type="EMBL" id="SEH02467.1"/>
    </source>
</evidence>
<dbReference type="InterPro" id="IPR001460">
    <property type="entry name" value="PCN-bd_Tpept"/>
</dbReference>
<feature type="domain" description="Penicillin-binding protein transpeptidase" evidence="1">
    <location>
        <begin position="236"/>
        <end position="507"/>
    </location>
</feature>
<gene>
    <name evidence="3" type="ORF">SAMN05444920_1274</name>
</gene>
<organism evidence="3 4">
    <name type="scientific">Nonomuraea solani</name>
    <dbReference type="NCBI Taxonomy" id="1144553"/>
    <lineage>
        <taxon>Bacteria</taxon>
        <taxon>Bacillati</taxon>
        <taxon>Actinomycetota</taxon>
        <taxon>Actinomycetes</taxon>
        <taxon>Streptosporangiales</taxon>
        <taxon>Streptosporangiaceae</taxon>
        <taxon>Nonomuraea</taxon>
    </lineage>
</organism>
<dbReference type="PANTHER" id="PTHR30627">
    <property type="entry name" value="PEPTIDOGLYCAN D,D-TRANSPEPTIDASE"/>
    <property type="match status" value="1"/>
</dbReference>
<dbReference type="Pfam" id="PF05223">
    <property type="entry name" value="MecA_N"/>
    <property type="match status" value="1"/>
</dbReference>
<evidence type="ECO:0000259" key="2">
    <source>
        <dbReference type="Pfam" id="PF05223"/>
    </source>
</evidence>
<dbReference type="GO" id="GO:0071555">
    <property type="term" value="P:cell wall organization"/>
    <property type="evidence" value="ECO:0007669"/>
    <property type="project" value="TreeGrafter"/>
</dbReference>
<dbReference type="GO" id="GO:0008658">
    <property type="term" value="F:penicillin binding"/>
    <property type="evidence" value="ECO:0007669"/>
    <property type="project" value="InterPro"/>
</dbReference>
<feature type="domain" description="NTF2-like N-terminal transpeptidase" evidence="2">
    <location>
        <begin position="33"/>
        <end position="141"/>
    </location>
</feature>
<dbReference type="GO" id="GO:0071972">
    <property type="term" value="F:peptidoglycan L,D-transpeptidase activity"/>
    <property type="evidence" value="ECO:0007669"/>
    <property type="project" value="TreeGrafter"/>
</dbReference>
<sequence length="510" mass="54234">MRRRRLIVLVIAVVAVVGAGAFAVMASSRVKGSPSQTAAAYFAAWHKGNVSAMARLVYQPPADFAVRHRALSDELHVESIQLTPGPLKSTGEQAAEVPFAGVRQLTEFGAWQFDSTLRMGVRDRAWKVLWTPETLHPLLKGGGTLELGEIDASAAELVTSEGDRIPNDSYADAYLNPLKPEFAQASHGWALVSKVPGQPDRQLLTSRPEANVERTTLSRPVQAAAARALDGVEDSTIIVIRPSTGEIIGLADRLKDNFSAVRDVFPPGSVFKVITAAALLRSGYDPATQVGCPGAYTIPFHSSFTNAGEVDRGVVTLTDAFAHSCNTTFVEQATTRLTVDDLRATADEWGFGRPIATGIGGTCGTVPETDDPDMFGADVIGQGEVVATPLCMAALAAAVESGTWRSPRLLAKDEVLRIDGQPHEDVPMDEGIVTALRDMMAAVVDYGTASESELPEGVAGKTGTAEVPDETSHAWFIGYRDDLAFCVFVRHGGSGRAVAVPIAARFLKGL</sequence>
<dbReference type="Gene3D" id="3.40.710.10">
    <property type="entry name" value="DD-peptidase/beta-lactamase superfamily"/>
    <property type="match status" value="1"/>
</dbReference>
<dbReference type="GO" id="GO:0046677">
    <property type="term" value="P:response to antibiotic"/>
    <property type="evidence" value="ECO:0007669"/>
    <property type="project" value="InterPro"/>
</dbReference>
<evidence type="ECO:0000313" key="4">
    <source>
        <dbReference type="Proteomes" id="UP000236732"/>
    </source>
</evidence>
<accession>A0A1H6EX91</accession>
<dbReference type="InterPro" id="IPR012338">
    <property type="entry name" value="Beta-lactam/transpept-like"/>
</dbReference>
<dbReference type="Pfam" id="PF00905">
    <property type="entry name" value="Transpeptidase"/>
    <property type="match status" value="1"/>
</dbReference>
<dbReference type="EMBL" id="FNVT01000027">
    <property type="protein sequence ID" value="SEH02467.1"/>
    <property type="molecule type" value="Genomic_DNA"/>
</dbReference>
<dbReference type="InterPro" id="IPR050515">
    <property type="entry name" value="Beta-lactam/transpept"/>
</dbReference>
<dbReference type="Proteomes" id="UP000236732">
    <property type="component" value="Unassembled WGS sequence"/>
</dbReference>
<keyword evidence="4" id="KW-1185">Reference proteome</keyword>
<dbReference type="PANTHER" id="PTHR30627:SF24">
    <property type="entry name" value="PENICILLIN-BINDING PROTEIN 4B"/>
    <property type="match status" value="1"/>
</dbReference>
<dbReference type="GO" id="GO:0005886">
    <property type="term" value="C:plasma membrane"/>
    <property type="evidence" value="ECO:0007669"/>
    <property type="project" value="TreeGrafter"/>
</dbReference>
<dbReference type="SUPFAM" id="SSF56601">
    <property type="entry name" value="beta-lactamase/transpeptidase-like"/>
    <property type="match status" value="1"/>
</dbReference>
<dbReference type="InterPro" id="IPR007887">
    <property type="entry name" value="MecA_N"/>
</dbReference>
<proteinExistence type="predicted"/>